<dbReference type="EMBL" id="CAHPRB010000022">
    <property type="protein sequence ID" value="CAB5606976.1"/>
    <property type="molecule type" value="Genomic_DNA"/>
</dbReference>
<dbReference type="InterPro" id="IPR036465">
    <property type="entry name" value="vWFA_dom_sf"/>
</dbReference>
<comment type="caution">
    <text evidence="2">The sequence shown here is derived from an EMBL/GenBank/DDBJ whole genome shotgun (WGS) entry which is preliminary data.</text>
</comment>
<protein>
    <submittedName>
        <fullName evidence="2">Uncharacterized protein encoded in toxicity protection region of plasmid R478, contains von Willebrand factor (VWF) domain</fullName>
    </submittedName>
</protein>
<evidence type="ECO:0000313" key="3">
    <source>
        <dbReference type="Proteomes" id="UP000835792"/>
    </source>
</evidence>
<name>A0ABN7GSL4_9ENTR</name>
<dbReference type="InterPro" id="IPR028274">
    <property type="entry name" value="TerY-C"/>
</dbReference>
<dbReference type="Gene3D" id="3.40.50.410">
    <property type="entry name" value="von Willebrand factor, type A domain"/>
    <property type="match status" value="1"/>
</dbReference>
<feature type="domain" description="VWFA" evidence="1">
    <location>
        <begin position="32"/>
        <end position="206"/>
    </location>
</feature>
<dbReference type="PROSITE" id="PS50234">
    <property type="entry name" value="VWFA"/>
    <property type="match status" value="1"/>
</dbReference>
<accession>A0ABN7GSL4</accession>
<dbReference type="Pfam" id="PF15616">
    <property type="entry name" value="TerY_C"/>
    <property type="match status" value="1"/>
</dbReference>
<dbReference type="SUPFAM" id="SSF53300">
    <property type="entry name" value="vWA-like"/>
    <property type="match status" value="1"/>
</dbReference>
<dbReference type="Pfam" id="PF00092">
    <property type="entry name" value="VWA"/>
    <property type="match status" value="1"/>
</dbReference>
<organism evidence="2 3">
    <name type="scientific">Citrobacter youngae</name>
    <dbReference type="NCBI Taxonomy" id="133448"/>
    <lineage>
        <taxon>Bacteria</taxon>
        <taxon>Pseudomonadati</taxon>
        <taxon>Pseudomonadota</taxon>
        <taxon>Gammaproteobacteria</taxon>
        <taxon>Enterobacterales</taxon>
        <taxon>Enterobacteriaceae</taxon>
        <taxon>Citrobacter</taxon>
        <taxon>Citrobacter freundii complex</taxon>
    </lineage>
</organism>
<sequence length="373" mass="41187">MAGGQPCHTSFQSTNEVDVIYSVMGFLMRRLPVFFVLDCSESMIGENLKRMNDGLQMIVNDLRKDPHALETAWISVIAFAGVARTIVPLHDIVSFYPPRLPVGGGTSLGAALRELTVQIDSQVRKTSLEEKGDWKPVVYLLTDGRPTDDISGEVKRWNDYYAKKVNLIAVGMGNSVDLGVLRQLTENVLLFTESQDGDFTRFIQWITASVTAHSRSVGEDTQPPLKQTDYIVKLAKDEITRAYDDNCVVLTGRCSKTRRPYLMKYERPPAKVSGLAFDLNLNTFNIAGCYPIDEDYFSWTDMVASGVQVNTSELHGVPGCPHCGNSSAFAMCSCGKLLCIDGPDDVICPWCEKGLSFQDDGGHSDFNVSRGRG</sequence>
<gene>
    <name evidence="2" type="ORF">GHA_04528</name>
</gene>
<proteinExistence type="predicted"/>
<evidence type="ECO:0000259" key="1">
    <source>
        <dbReference type="PROSITE" id="PS50234"/>
    </source>
</evidence>
<dbReference type="SMART" id="SM00327">
    <property type="entry name" value="VWA"/>
    <property type="match status" value="1"/>
</dbReference>
<dbReference type="Proteomes" id="UP000835792">
    <property type="component" value="Unassembled WGS sequence"/>
</dbReference>
<keyword evidence="3" id="KW-1185">Reference proteome</keyword>
<dbReference type="CDD" id="cd01464">
    <property type="entry name" value="vWA_subfamily"/>
    <property type="match status" value="1"/>
</dbReference>
<reference evidence="2" key="1">
    <citation type="submission" date="2020-05" db="EMBL/GenBank/DDBJ databases">
        <authorList>
            <person name="Delgado-Blas J."/>
        </authorList>
    </citation>
    <scope>NUCLEOTIDE SEQUENCE</scope>
    <source>
        <strain evidence="2">BB1468</strain>
    </source>
</reference>
<evidence type="ECO:0000313" key="2">
    <source>
        <dbReference type="EMBL" id="CAB5606976.1"/>
    </source>
</evidence>
<dbReference type="InterPro" id="IPR002035">
    <property type="entry name" value="VWF_A"/>
</dbReference>